<evidence type="ECO:0000313" key="2">
    <source>
        <dbReference type="Proteomes" id="UP000224915"/>
    </source>
</evidence>
<sequence>MPKRTLQILGLGTYNAAKHPRVRILLDGLAEAGHRVQEVNAPLDLPTAARVEALRRPWRLPQLGLNVLRLWVHIARGAWRARRSQRPDVVVVGYLGHFDVVLARLLFPRTTIVLDHLIFAADTARDRGTSSRVALRLLSLLDAVAMRCASVIVLDTEEHRTMVPSSLRSRTVVVPVGAPQEWFSAAHGATEAGLENLTVVFYGLFTPLQGAPVIGEAIRILHRTGCRARFTLVGTGQDASEVKRQVAGIDTVTWHDWLEESALRDLVVASDVALGIFGTGEKAQRVVPNKVYQGAAAGCAIVTSDTPPQRRALKAAAIFVAPGDAASLASELHRLNQDASALRTLRVAASTRAMEAFQPAMVVQPLLARLLPRPTEG</sequence>
<dbReference type="Proteomes" id="UP000224915">
    <property type="component" value="Unassembled WGS sequence"/>
</dbReference>
<organism evidence="1 2">
    <name type="scientific">Serinibacter salmoneus</name>
    <dbReference type="NCBI Taxonomy" id="556530"/>
    <lineage>
        <taxon>Bacteria</taxon>
        <taxon>Bacillati</taxon>
        <taxon>Actinomycetota</taxon>
        <taxon>Actinomycetes</taxon>
        <taxon>Micrococcales</taxon>
        <taxon>Beutenbergiaceae</taxon>
        <taxon>Serinibacter</taxon>
    </lineage>
</organism>
<name>A0A2A9D1W1_9MICO</name>
<dbReference type="PANTHER" id="PTHR12526">
    <property type="entry name" value="GLYCOSYLTRANSFERASE"/>
    <property type="match status" value="1"/>
</dbReference>
<gene>
    <name evidence="1" type="ORF">ATL40_1959</name>
</gene>
<proteinExistence type="predicted"/>
<dbReference type="Gene3D" id="3.40.50.2000">
    <property type="entry name" value="Glycogen Phosphorylase B"/>
    <property type="match status" value="2"/>
</dbReference>
<dbReference type="CDD" id="cd03801">
    <property type="entry name" value="GT4_PimA-like"/>
    <property type="match status" value="1"/>
</dbReference>
<evidence type="ECO:0000313" key="1">
    <source>
        <dbReference type="EMBL" id="PFG20361.1"/>
    </source>
</evidence>
<reference evidence="1 2" key="1">
    <citation type="submission" date="2017-10" db="EMBL/GenBank/DDBJ databases">
        <title>Sequencing the genomes of 1000 actinobacteria strains.</title>
        <authorList>
            <person name="Klenk H.-P."/>
        </authorList>
    </citation>
    <scope>NUCLEOTIDE SEQUENCE [LARGE SCALE GENOMIC DNA]</scope>
    <source>
        <strain evidence="1 2">DSM 21801</strain>
    </source>
</reference>
<keyword evidence="2" id="KW-1185">Reference proteome</keyword>
<accession>A0A2A9D1W1</accession>
<protein>
    <submittedName>
        <fullName evidence="1">Glycosyltransferase involved in cell wall biosynthesis</fullName>
    </submittedName>
</protein>
<dbReference type="PANTHER" id="PTHR12526:SF600">
    <property type="entry name" value="GLYCOSYL TRANSFERASE GROUP 1"/>
    <property type="match status" value="1"/>
</dbReference>
<dbReference type="Pfam" id="PF13692">
    <property type="entry name" value="Glyco_trans_1_4"/>
    <property type="match status" value="1"/>
</dbReference>
<keyword evidence="1" id="KW-0808">Transferase</keyword>
<dbReference type="AlphaFoldDB" id="A0A2A9D1W1"/>
<dbReference type="EMBL" id="PDJD01000001">
    <property type="protein sequence ID" value="PFG20361.1"/>
    <property type="molecule type" value="Genomic_DNA"/>
</dbReference>
<dbReference type="GO" id="GO:0016757">
    <property type="term" value="F:glycosyltransferase activity"/>
    <property type="evidence" value="ECO:0007669"/>
    <property type="project" value="TreeGrafter"/>
</dbReference>
<dbReference type="SUPFAM" id="SSF53756">
    <property type="entry name" value="UDP-Glycosyltransferase/glycogen phosphorylase"/>
    <property type="match status" value="1"/>
</dbReference>
<comment type="caution">
    <text evidence="1">The sequence shown here is derived from an EMBL/GenBank/DDBJ whole genome shotgun (WGS) entry which is preliminary data.</text>
</comment>